<sequence>MGQGTYHSEQTKKEKRNDHDITLQESLQTDAKVEKSNSSREKEKKRLQKPESSKVGERASKLQGQRAPTKNTEKANAPASTKTKVKLMIV</sequence>
<accession>A0A974E1D5</accession>
<dbReference type="AlphaFoldDB" id="A0A974E1D5"/>
<evidence type="ECO:0000256" key="1">
    <source>
        <dbReference type="SAM" id="MobiDB-lite"/>
    </source>
</evidence>
<protein>
    <submittedName>
        <fullName evidence="2">Uncharacterized protein</fullName>
    </submittedName>
</protein>
<dbReference type="EMBL" id="CM004466">
    <property type="protein sequence ID" value="OCU01985.1"/>
    <property type="molecule type" value="Genomic_DNA"/>
</dbReference>
<feature type="region of interest" description="Disordered" evidence="1">
    <location>
        <begin position="1"/>
        <end position="90"/>
    </location>
</feature>
<feature type="compositionally biased region" description="Basic and acidic residues" evidence="1">
    <location>
        <begin position="9"/>
        <end position="22"/>
    </location>
</feature>
<evidence type="ECO:0000313" key="2">
    <source>
        <dbReference type="EMBL" id="OCU01985.1"/>
    </source>
</evidence>
<gene>
    <name evidence="2" type="ORF">XELAEV_18007744mg</name>
</gene>
<feature type="compositionally biased region" description="Basic and acidic residues" evidence="1">
    <location>
        <begin position="31"/>
        <end position="60"/>
    </location>
</feature>
<proteinExistence type="predicted"/>
<dbReference type="Proteomes" id="UP000694892">
    <property type="component" value="Chromosome 1L"/>
</dbReference>
<reference evidence="3" key="1">
    <citation type="journal article" date="2016" name="Nature">
        <title>Genome evolution in the allotetraploid frog Xenopus laevis.</title>
        <authorList>
            <person name="Session A.M."/>
            <person name="Uno Y."/>
            <person name="Kwon T."/>
            <person name="Chapman J.A."/>
            <person name="Toyoda A."/>
            <person name="Takahashi S."/>
            <person name="Fukui A."/>
            <person name="Hikosaka A."/>
            <person name="Suzuki A."/>
            <person name="Kondo M."/>
            <person name="van Heeringen S.J."/>
            <person name="Quigley I."/>
            <person name="Heinz S."/>
            <person name="Ogino H."/>
            <person name="Ochi H."/>
            <person name="Hellsten U."/>
            <person name="Lyons J.B."/>
            <person name="Simakov O."/>
            <person name="Putnam N."/>
            <person name="Stites J."/>
            <person name="Kuroki Y."/>
            <person name="Tanaka T."/>
            <person name="Michiue T."/>
            <person name="Watanabe M."/>
            <person name="Bogdanovic O."/>
            <person name="Lister R."/>
            <person name="Georgiou G."/>
            <person name="Paranjpe S.S."/>
            <person name="van Kruijsbergen I."/>
            <person name="Shu S."/>
            <person name="Carlson J."/>
            <person name="Kinoshita T."/>
            <person name="Ohta Y."/>
            <person name="Mawaribuchi S."/>
            <person name="Jenkins J."/>
            <person name="Grimwood J."/>
            <person name="Schmutz J."/>
            <person name="Mitros T."/>
            <person name="Mozaffari S.V."/>
            <person name="Suzuki Y."/>
            <person name="Haramoto Y."/>
            <person name="Yamamoto T.S."/>
            <person name="Takagi C."/>
            <person name="Heald R."/>
            <person name="Miller K."/>
            <person name="Haudenschild C."/>
            <person name="Kitzman J."/>
            <person name="Nakayama T."/>
            <person name="Izutsu Y."/>
            <person name="Robert J."/>
            <person name="Fortriede J."/>
            <person name="Burns K."/>
            <person name="Lotay V."/>
            <person name="Karimi K."/>
            <person name="Yasuoka Y."/>
            <person name="Dichmann D.S."/>
            <person name="Flajnik M.F."/>
            <person name="Houston D.W."/>
            <person name="Shendure J."/>
            <person name="DuPasquier L."/>
            <person name="Vize P.D."/>
            <person name="Zorn A.M."/>
            <person name="Ito M."/>
            <person name="Marcotte E.M."/>
            <person name="Wallingford J.B."/>
            <person name="Ito Y."/>
            <person name="Asashima M."/>
            <person name="Ueno N."/>
            <person name="Matsuda Y."/>
            <person name="Veenstra G.J."/>
            <person name="Fujiyama A."/>
            <person name="Harland R.M."/>
            <person name="Taira M."/>
            <person name="Rokhsar D.S."/>
        </authorList>
    </citation>
    <scope>NUCLEOTIDE SEQUENCE [LARGE SCALE GENOMIC DNA]</scope>
    <source>
        <strain evidence="3">J</strain>
    </source>
</reference>
<name>A0A974E1D5_XENLA</name>
<evidence type="ECO:0000313" key="3">
    <source>
        <dbReference type="Proteomes" id="UP000694892"/>
    </source>
</evidence>
<organism evidence="2 3">
    <name type="scientific">Xenopus laevis</name>
    <name type="common">African clawed frog</name>
    <dbReference type="NCBI Taxonomy" id="8355"/>
    <lineage>
        <taxon>Eukaryota</taxon>
        <taxon>Metazoa</taxon>
        <taxon>Chordata</taxon>
        <taxon>Craniata</taxon>
        <taxon>Vertebrata</taxon>
        <taxon>Euteleostomi</taxon>
        <taxon>Amphibia</taxon>
        <taxon>Batrachia</taxon>
        <taxon>Anura</taxon>
        <taxon>Pipoidea</taxon>
        <taxon>Pipidae</taxon>
        <taxon>Xenopodinae</taxon>
        <taxon>Xenopus</taxon>
        <taxon>Xenopus</taxon>
    </lineage>
</organism>